<name>A0A3S4MLB9_PSEFL</name>
<evidence type="ECO:0000313" key="3">
    <source>
        <dbReference type="EMBL" id="VEE47974.1"/>
    </source>
</evidence>
<dbReference type="GO" id="GO:0016747">
    <property type="term" value="F:acyltransferase activity, transferring groups other than amino-acyl groups"/>
    <property type="evidence" value="ECO:0007669"/>
    <property type="project" value="InterPro"/>
</dbReference>
<feature type="transmembrane region" description="Helical" evidence="1">
    <location>
        <begin position="12"/>
        <end position="30"/>
    </location>
</feature>
<feature type="transmembrane region" description="Helical" evidence="1">
    <location>
        <begin position="238"/>
        <end position="256"/>
    </location>
</feature>
<evidence type="ECO:0000313" key="4">
    <source>
        <dbReference type="Proteomes" id="UP000278078"/>
    </source>
</evidence>
<keyword evidence="1" id="KW-1133">Transmembrane helix</keyword>
<feature type="transmembrane region" description="Helical" evidence="1">
    <location>
        <begin position="327"/>
        <end position="349"/>
    </location>
</feature>
<dbReference type="Pfam" id="PF01757">
    <property type="entry name" value="Acyl_transf_3"/>
    <property type="match status" value="1"/>
</dbReference>
<dbReference type="Proteomes" id="UP000278078">
    <property type="component" value="Chromosome"/>
</dbReference>
<reference evidence="3 4" key="1">
    <citation type="submission" date="2018-12" db="EMBL/GenBank/DDBJ databases">
        <authorList>
            <consortium name="Pathogen Informatics"/>
        </authorList>
    </citation>
    <scope>NUCLEOTIDE SEQUENCE [LARGE SCALE GENOMIC DNA]</scope>
    <source>
        <strain evidence="3 4">NCTC10783</strain>
    </source>
</reference>
<protein>
    <submittedName>
        <fullName evidence="3">Acyltransferase</fullName>
    </submittedName>
</protein>
<evidence type="ECO:0000259" key="2">
    <source>
        <dbReference type="Pfam" id="PF01757"/>
    </source>
</evidence>
<keyword evidence="1" id="KW-0472">Membrane</keyword>
<dbReference type="AlphaFoldDB" id="A0A3S4MLB9"/>
<sequence>MATPDSKERFIGLEWLRFLLGLYVVVYHTLHTYPKEQKFPGLDELTSLGFFATSTFFVLSGFLLAHVYARSGRLRESARSFWTKRLSNLYPLHLFSLLLSILVLLALSHLGIGPELDKATPRFVIYDTNEVLGRTHPELFLHWMSNTELFVNSILQILLLQAWNPYYLTFNAPLWSLSTLMFFYLAFPFVAPRLMRSRHKWKVLALVWLVYLIPPALVVASESYGIPWTGLLHRNPLLRLPEFLGGILAYGLFRGYRDRGMVPGRGLLAALVALVVAAFLVADYLFTQGAKHWYFLLHNGLLLPAQLLLVCLCALPADPKSAFVRHWSPRLGAASLSLFALHVPMFTLFSRSERLIAVPGRCLDDWRACTEAAAALPSSLLYYPLFLVLLVAFCVLFQERGVVPVRKWLVRRLMPAPAPALAKVPRPA</sequence>
<proteinExistence type="predicted"/>
<evidence type="ECO:0000256" key="1">
    <source>
        <dbReference type="SAM" id="Phobius"/>
    </source>
</evidence>
<feature type="transmembrane region" description="Helical" evidence="1">
    <location>
        <begin position="203"/>
        <end position="226"/>
    </location>
</feature>
<keyword evidence="1" id="KW-0812">Transmembrane</keyword>
<feature type="domain" description="Acyltransferase 3" evidence="2">
    <location>
        <begin position="11"/>
        <end position="397"/>
    </location>
</feature>
<feature type="transmembrane region" description="Helical" evidence="1">
    <location>
        <begin position="90"/>
        <end position="112"/>
    </location>
</feature>
<dbReference type="PANTHER" id="PTHR23028:SF53">
    <property type="entry name" value="ACYL_TRANSF_3 DOMAIN-CONTAINING PROTEIN"/>
    <property type="match status" value="1"/>
</dbReference>
<feature type="transmembrane region" description="Helical" evidence="1">
    <location>
        <begin position="50"/>
        <end position="69"/>
    </location>
</feature>
<feature type="transmembrane region" description="Helical" evidence="1">
    <location>
        <begin position="293"/>
        <end position="315"/>
    </location>
</feature>
<dbReference type="GO" id="GO:0016020">
    <property type="term" value="C:membrane"/>
    <property type="evidence" value="ECO:0007669"/>
    <property type="project" value="TreeGrafter"/>
</dbReference>
<dbReference type="PANTHER" id="PTHR23028">
    <property type="entry name" value="ACETYLTRANSFERASE"/>
    <property type="match status" value="1"/>
</dbReference>
<dbReference type="EMBL" id="LR134300">
    <property type="protein sequence ID" value="VEE47974.1"/>
    <property type="molecule type" value="Genomic_DNA"/>
</dbReference>
<keyword evidence="3" id="KW-0808">Transferase</keyword>
<feature type="transmembrane region" description="Helical" evidence="1">
    <location>
        <begin position="172"/>
        <end position="191"/>
    </location>
</feature>
<organism evidence="3 4">
    <name type="scientific">Pseudomonas fluorescens</name>
    <dbReference type="NCBI Taxonomy" id="294"/>
    <lineage>
        <taxon>Bacteria</taxon>
        <taxon>Pseudomonadati</taxon>
        <taxon>Pseudomonadota</taxon>
        <taxon>Gammaproteobacteria</taxon>
        <taxon>Pseudomonadales</taxon>
        <taxon>Pseudomonadaceae</taxon>
        <taxon>Pseudomonas</taxon>
    </lineage>
</organism>
<keyword evidence="3" id="KW-0012">Acyltransferase</keyword>
<gene>
    <name evidence="3" type="ORF">NCTC10783_03874</name>
</gene>
<dbReference type="GO" id="GO:0009103">
    <property type="term" value="P:lipopolysaccharide biosynthetic process"/>
    <property type="evidence" value="ECO:0007669"/>
    <property type="project" value="TreeGrafter"/>
</dbReference>
<feature type="transmembrane region" description="Helical" evidence="1">
    <location>
        <begin position="268"/>
        <end position="287"/>
    </location>
</feature>
<feature type="transmembrane region" description="Helical" evidence="1">
    <location>
        <begin position="380"/>
        <end position="397"/>
    </location>
</feature>
<dbReference type="InterPro" id="IPR002656">
    <property type="entry name" value="Acyl_transf_3_dom"/>
</dbReference>
<dbReference type="InterPro" id="IPR050879">
    <property type="entry name" value="Acyltransferase_3"/>
</dbReference>
<accession>A0A3S4MLB9</accession>